<accession>A0AAW1Z9N7</accession>
<proteinExistence type="predicted"/>
<comment type="caution">
    <text evidence="1">The sequence shown here is derived from an EMBL/GenBank/DDBJ whole genome shotgun (WGS) entry which is preliminary data.</text>
</comment>
<dbReference type="EMBL" id="JAWDJR010000019">
    <property type="protein sequence ID" value="KAK9957503.1"/>
    <property type="molecule type" value="Genomic_DNA"/>
</dbReference>
<dbReference type="Proteomes" id="UP001479290">
    <property type="component" value="Unassembled WGS sequence"/>
</dbReference>
<evidence type="ECO:0000313" key="2">
    <source>
        <dbReference type="Proteomes" id="UP001479290"/>
    </source>
</evidence>
<keyword evidence="2" id="KW-1185">Reference proteome</keyword>
<protein>
    <submittedName>
        <fullName evidence="1">Uncharacterized protein</fullName>
    </submittedName>
</protein>
<reference evidence="1 2" key="1">
    <citation type="submission" date="2024-05" db="EMBL/GenBank/DDBJ databases">
        <title>A high-quality chromosomal-level genome assembly of Topmouth culter (Culter alburnus).</title>
        <authorList>
            <person name="Zhao H."/>
        </authorList>
    </citation>
    <scope>NUCLEOTIDE SEQUENCE [LARGE SCALE GENOMIC DNA]</scope>
    <source>
        <strain evidence="1">CATC2023</strain>
        <tissue evidence="1">Muscle</tissue>
    </source>
</reference>
<evidence type="ECO:0000313" key="1">
    <source>
        <dbReference type="EMBL" id="KAK9957503.1"/>
    </source>
</evidence>
<dbReference type="AlphaFoldDB" id="A0AAW1Z9N7"/>
<gene>
    <name evidence="1" type="ORF">ABG768_011745</name>
</gene>
<sequence>LSPRREQEWPRFEGGGELQSLLVVKEELLSSLTCTCEPNCLLKLSFDMAANGKTGERG</sequence>
<name>A0AAW1Z9N7_CULAL</name>
<feature type="non-terminal residue" evidence="1">
    <location>
        <position position="58"/>
    </location>
</feature>
<organism evidence="1 2">
    <name type="scientific">Culter alburnus</name>
    <name type="common">Topmouth culter</name>
    <dbReference type="NCBI Taxonomy" id="194366"/>
    <lineage>
        <taxon>Eukaryota</taxon>
        <taxon>Metazoa</taxon>
        <taxon>Chordata</taxon>
        <taxon>Craniata</taxon>
        <taxon>Vertebrata</taxon>
        <taxon>Euteleostomi</taxon>
        <taxon>Actinopterygii</taxon>
        <taxon>Neopterygii</taxon>
        <taxon>Teleostei</taxon>
        <taxon>Ostariophysi</taxon>
        <taxon>Cypriniformes</taxon>
        <taxon>Xenocyprididae</taxon>
        <taxon>Xenocypridinae</taxon>
        <taxon>Culter</taxon>
    </lineage>
</organism>
<feature type="non-terminal residue" evidence="1">
    <location>
        <position position="1"/>
    </location>
</feature>